<evidence type="ECO:0000256" key="3">
    <source>
        <dbReference type="SAM" id="MobiDB-lite"/>
    </source>
</evidence>
<dbReference type="SUPFAM" id="SSF53822">
    <property type="entry name" value="Periplasmic binding protein-like I"/>
    <property type="match status" value="1"/>
</dbReference>
<dbReference type="Proteomes" id="UP000602395">
    <property type="component" value="Unassembled WGS sequence"/>
</dbReference>
<dbReference type="PANTHER" id="PTHR30483">
    <property type="entry name" value="LEUCINE-SPECIFIC-BINDING PROTEIN"/>
    <property type="match status" value="1"/>
</dbReference>
<keyword evidence="2 4" id="KW-0732">Signal</keyword>
<dbReference type="EMBL" id="JACWMS010000002">
    <property type="protein sequence ID" value="MBD1319601.1"/>
    <property type="molecule type" value="Genomic_DNA"/>
</dbReference>
<dbReference type="Gene3D" id="3.40.50.2300">
    <property type="match status" value="2"/>
</dbReference>
<dbReference type="Pfam" id="PF13458">
    <property type="entry name" value="Peripla_BP_6"/>
    <property type="match status" value="1"/>
</dbReference>
<evidence type="ECO:0000256" key="2">
    <source>
        <dbReference type="ARBA" id="ARBA00022729"/>
    </source>
</evidence>
<evidence type="ECO:0000259" key="5">
    <source>
        <dbReference type="Pfam" id="PF13458"/>
    </source>
</evidence>
<feature type="chain" id="PRO_5045558807" evidence="4">
    <location>
        <begin position="30"/>
        <end position="418"/>
    </location>
</feature>
<sequence length="418" mass="42625">MKSVRRPYTARIVAAAAVAVLFATVTACSSDDDSDNSSSGGSSAAVPSDAFSGKAASGAPVRIGLIANEGGQAMSLPETREAAEAATKYANENLGGIAGRPIELVICKEQEDPVSARNCANQMVEQKVPAVVVTNTGLGSIIAPIITKAGISYVTALGGSQAEITSDNSYVWTAGSNTSQAMARFAKEQGMKSVVAYSIDSPAATGSLTRMGGPAFEAAGIKFKLITIPFGTADATPQVSAGLDANPDGVLVYGESTVCTSVLKALNTLGSKAIPISPQTCAAPEVVQAVGTSGVENLRVFSSADTVSDDPESVLYRTVMEKYSPETATQGYAVTGYQGMLGLVRATAGLTGEVDQQTIGNAIRTAKDVVLPAGDGITFTCDGTAIPGLKSLCGDTMIVLTMKDGKLTDPTKVSVAKQ</sequence>
<comment type="caution">
    <text evidence="6">The sequence shown here is derived from an EMBL/GenBank/DDBJ whole genome shotgun (WGS) entry which is preliminary data.</text>
</comment>
<feature type="signal peptide" evidence="4">
    <location>
        <begin position="1"/>
        <end position="29"/>
    </location>
</feature>
<dbReference type="InterPro" id="IPR028081">
    <property type="entry name" value="Leu-bd"/>
</dbReference>
<gene>
    <name evidence="6" type="ORF">IDF66_08370</name>
</gene>
<protein>
    <submittedName>
        <fullName evidence="6">ABC transporter substrate-binding protein</fullName>
    </submittedName>
</protein>
<evidence type="ECO:0000313" key="7">
    <source>
        <dbReference type="Proteomes" id="UP000602395"/>
    </source>
</evidence>
<dbReference type="InterPro" id="IPR051010">
    <property type="entry name" value="BCAA_transport"/>
</dbReference>
<keyword evidence="7" id="KW-1185">Reference proteome</keyword>
<dbReference type="InterPro" id="IPR028082">
    <property type="entry name" value="Peripla_BP_I"/>
</dbReference>
<organism evidence="6 7">
    <name type="scientific">Gordonia hankookensis</name>
    <dbReference type="NCBI Taxonomy" id="589403"/>
    <lineage>
        <taxon>Bacteria</taxon>
        <taxon>Bacillati</taxon>
        <taxon>Actinomycetota</taxon>
        <taxon>Actinomycetes</taxon>
        <taxon>Mycobacteriales</taxon>
        <taxon>Gordoniaceae</taxon>
        <taxon>Gordonia</taxon>
    </lineage>
</organism>
<feature type="domain" description="Leucine-binding protein" evidence="5">
    <location>
        <begin position="60"/>
        <end position="386"/>
    </location>
</feature>
<feature type="region of interest" description="Disordered" evidence="3">
    <location>
        <begin position="30"/>
        <end position="55"/>
    </location>
</feature>
<dbReference type="PANTHER" id="PTHR30483:SF6">
    <property type="entry name" value="PERIPLASMIC BINDING PROTEIN OF ABC TRANSPORTER FOR NATURAL AMINO ACIDS"/>
    <property type="match status" value="1"/>
</dbReference>
<evidence type="ECO:0000256" key="1">
    <source>
        <dbReference type="ARBA" id="ARBA00010062"/>
    </source>
</evidence>
<evidence type="ECO:0000313" key="6">
    <source>
        <dbReference type="EMBL" id="MBD1319601.1"/>
    </source>
</evidence>
<dbReference type="RefSeq" id="WP_190266490.1">
    <property type="nucleotide sequence ID" value="NZ_BAABAD010000005.1"/>
</dbReference>
<reference evidence="6 7" key="1">
    <citation type="submission" date="2020-09" db="EMBL/GenBank/DDBJ databases">
        <title>Novel species in genus Gordonia.</title>
        <authorList>
            <person name="Zhang G."/>
        </authorList>
    </citation>
    <scope>NUCLEOTIDE SEQUENCE [LARGE SCALE GENOMIC DNA]</scope>
    <source>
        <strain evidence="6 7">ON-33</strain>
    </source>
</reference>
<dbReference type="PROSITE" id="PS51257">
    <property type="entry name" value="PROKAR_LIPOPROTEIN"/>
    <property type="match status" value="1"/>
</dbReference>
<accession>A0ABR7W9W1</accession>
<comment type="similarity">
    <text evidence="1">Belongs to the leucine-binding protein family.</text>
</comment>
<dbReference type="CDD" id="cd06341">
    <property type="entry name" value="PBP1_ABC_ligand_binding-like"/>
    <property type="match status" value="1"/>
</dbReference>
<name>A0ABR7W9W1_9ACTN</name>
<proteinExistence type="inferred from homology"/>
<evidence type="ECO:0000256" key="4">
    <source>
        <dbReference type="SAM" id="SignalP"/>
    </source>
</evidence>